<sequence>MSHDTPRTSHRDVRRRAGRFAVALALALPAAVLATPAHAASSCVVNDVPMTGPVINGTEQADTIACSSVAAGTLVDALGGDDTIVLNGRVDGSVRAGDGNDRVALGRRAELTERGELDGQRGRDNFDLGGKVLGAVRGGQDADRFLADKTVTMGPSTDLRGARGADVIDIEIPVVVRGLIEGVEDDDRITVEGTVARDGRVLGGTGNDDIRVGENRGVVDGGPDTDHCVVTVGNPPVNCES</sequence>
<dbReference type="InterPro" id="IPR006311">
    <property type="entry name" value="TAT_signal"/>
</dbReference>
<comment type="caution">
    <text evidence="2">The sequence shown here is derived from an EMBL/GenBank/DDBJ whole genome shotgun (WGS) entry which is preliminary data.</text>
</comment>
<evidence type="ECO:0000313" key="3">
    <source>
        <dbReference type="Proteomes" id="UP000218944"/>
    </source>
</evidence>
<name>A0A2A2D8T2_9ACTN</name>
<reference evidence="2 3" key="1">
    <citation type="submission" date="2017-08" db="EMBL/GenBank/DDBJ databases">
        <title>Genome sequence of Streptomyces albireticuli NRRL B-1670.</title>
        <authorList>
            <person name="Graham D.E."/>
            <person name="Mahan K.M."/>
            <person name="Klingeman D.M."/>
            <person name="Hettich R.L."/>
            <person name="Parry R.J."/>
            <person name="Spain J.C."/>
        </authorList>
    </citation>
    <scope>NUCLEOTIDE SEQUENCE [LARGE SCALE GENOMIC DNA]</scope>
    <source>
        <strain evidence="2 3">NRRL B-1670</strain>
    </source>
</reference>
<accession>A0A2A2D8T2</accession>
<organism evidence="2 3">
    <name type="scientific">Streptomyces albireticuli</name>
    <dbReference type="NCBI Taxonomy" id="1940"/>
    <lineage>
        <taxon>Bacteria</taxon>
        <taxon>Bacillati</taxon>
        <taxon>Actinomycetota</taxon>
        <taxon>Actinomycetes</taxon>
        <taxon>Kitasatosporales</taxon>
        <taxon>Streptomycetaceae</taxon>
        <taxon>Streptomyces</taxon>
    </lineage>
</organism>
<evidence type="ECO:0000313" key="2">
    <source>
        <dbReference type="EMBL" id="PAU47925.1"/>
    </source>
</evidence>
<keyword evidence="3" id="KW-1185">Reference proteome</keyword>
<keyword evidence="1" id="KW-0732">Signal</keyword>
<protein>
    <submittedName>
        <fullName evidence="2">Uncharacterized protein</fullName>
    </submittedName>
</protein>
<dbReference type="RefSeq" id="WP_095581630.1">
    <property type="nucleotide sequence ID" value="NZ_JAJQQQ010000019.1"/>
</dbReference>
<dbReference type="PROSITE" id="PS51318">
    <property type="entry name" value="TAT"/>
    <property type="match status" value="1"/>
</dbReference>
<dbReference type="AlphaFoldDB" id="A0A2A2D8T2"/>
<dbReference type="EMBL" id="NSJV01000312">
    <property type="protein sequence ID" value="PAU47925.1"/>
    <property type="molecule type" value="Genomic_DNA"/>
</dbReference>
<evidence type="ECO:0000256" key="1">
    <source>
        <dbReference type="SAM" id="SignalP"/>
    </source>
</evidence>
<feature type="signal peptide" evidence="1">
    <location>
        <begin position="1"/>
        <end position="39"/>
    </location>
</feature>
<feature type="chain" id="PRO_5012109833" evidence="1">
    <location>
        <begin position="40"/>
        <end position="241"/>
    </location>
</feature>
<dbReference type="Proteomes" id="UP000218944">
    <property type="component" value="Unassembled WGS sequence"/>
</dbReference>
<dbReference type="Gene3D" id="2.160.20.160">
    <property type="match status" value="1"/>
</dbReference>
<gene>
    <name evidence="2" type="ORF">CK936_15950</name>
</gene>
<proteinExistence type="predicted"/>